<keyword evidence="8" id="KW-1185">Reference proteome</keyword>
<keyword evidence="2" id="KW-0238">DNA-binding</keyword>
<evidence type="ECO:0000259" key="6">
    <source>
        <dbReference type="PROSITE" id="PS51078"/>
    </source>
</evidence>
<gene>
    <name evidence="7" type="ORF">DTL70_10205</name>
</gene>
<dbReference type="EMBL" id="QOIN01000039">
    <property type="protein sequence ID" value="RCG24711.1"/>
    <property type="molecule type" value="Genomic_DNA"/>
</dbReference>
<dbReference type="InterPro" id="IPR036390">
    <property type="entry name" value="WH_DNA-bd_sf"/>
</dbReference>
<feature type="region of interest" description="Disordered" evidence="4">
    <location>
        <begin position="261"/>
        <end position="291"/>
    </location>
</feature>
<evidence type="ECO:0000313" key="8">
    <source>
        <dbReference type="Proteomes" id="UP000252914"/>
    </source>
</evidence>
<dbReference type="InterPro" id="IPR014757">
    <property type="entry name" value="Tscrpt_reg_IclR_C"/>
</dbReference>
<dbReference type="Gene3D" id="3.30.450.40">
    <property type="match status" value="1"/>
</dbReference>
<dbReference type="AlphaFoldDB" id="A0A367F376"/>
<sequence length="291" mass="30449">MTTQPGTPSTGTQPAAQPGTETAGRVIDVLLLFTDGPGELGVSRIARELGLSKAVVHRILQTLVARGMVTLDHTSRLYRLGPTTAALGARALRGSDLRAVAAQPLRKLQEETGETVTLTALVPGGRAYVDQIVSTHEVKMTVELGRRFPLHAGSSGKCVLAFLPEGEREAILTGALPALTGSTRTDADTLRGELAAIRQLGYSTSQGERQADAGSLASPLFGLDGDVRGSVSVCGPRSRFTPRFIDECAPRVSEAARDISTALGWTGEGDGSRVSAERPMTPSPTTTEGPP</sequence>
<dbReference type="PROSITE" id="PS51078">
    <property type="entry name" value="ICLR_ED"/>
    <property type="match status" value="1"/>
</dbReference>
<dbReference type="RefSeq" id="WP_114021562.1">
    <property type="nucleotide sequence ID" value="NZ_QOIN01000039.1"/>
</dbReference>
<feature type="domain" description="HTH iclR-type" evidence="5">
    <location>
        <begin position="20"/>
        <end position="82"/>
    </location>
</feature>
<keyword evidence="1" id="KW-0805">Transcription regulation</keyword>
<evidence type="ECO:0000256" key="3">
    <source>
        <dbReference type="ARBA" id="ARBA00023163"/>
    </source>
</evidence>
<feature type="domain" description="IclR-ED" evidence="6">
    <location>
        <begin position="83"/>
        <end position="265"/>
    </location>
</feature>
<evidence type="ECO:0000256" key="1">
    <source>
        <dbReference type="ARBA" id="ARBA00023015"/>
    </source>
</evidence>
<feature type="compositionally biased region" description="Low complexity" evidence="4">
    <location>
        <begin position="1"/>
        <end position="14"/>
    </location>
</feature>
<evidence type="ECO:0000313" key="7">
    <source>
        <dbReference type="EMBL" id="RCG24711.1"/>
    </source>
</evidence>
<dbReference type="GO" id="GO:0003677">
    <property type="term" value="F:DNA binding"/>
    <property type="evidence" value="ECO:0007669"/>
    <property type="project" value="UniProtKB-KW"/>
</dbReference>
<dbReference type="CDD" id="cd00090">
    <property type="entry name" value="HTH_ARSR"/>
    <property type="match status" value="1"/>
</dbReference>
<feature type="region of interest" description="Disordered" evidence="4">
    <location>
        <begin position="1"/>
        <end position="20"/>
    </location>
</feature>
<name>A0A367F376_9ACTN</name>
<organism evidence="7 8">
    <name type="scientific">Streptomyces diacarni</name>
    <dbReference type="NCBI Taxonomy" id="2800381"/>
    <lineage>
        <taxon>Bacteria</taxon>
        <taxon>Bacillati</taxon>
        <taxon>Actinomycetota</taxon>
        <taxon>Actinomycetes</taxon>
        <taxon>Kitasatosporales</taxon>
        <taxon>Streptomycetaceae</taxon>
        <taxon>Streptomyces</taxon>
    </lineage>
</organism>
<dbReference type="InterPro" id="IPR050707">
    <property type="entry name" value="HTH_MetabolicPath_Reg"/>
</dbReference>
<dbReference type="PANTHER" id="PTHR30136">
    <property type="entry name" value="HELIX-TURN-HELIX TRANSCRIPTIONAL REGULATOR, ICLR FAMILY"/>
    <property type="match status" value="1"/>
</dbReference>
<dbReference type="GO" id="GO:0045892">
    <property type="term" value="P:negative regulation of DNA-templated transcription"/>
    <property type="evidence" value="ECO:0007669"/>
    <property type="project" value="TreeGrafter"/>
</dbReference>
<evidence type="ECO:0000256" key="2">
    <source>
        <dbReference type="ARBA" id="ARBA00023125"/>
    </source>
</evidence>
<accession>A0A367F376</accession>
<evidence type="ECO:0000256" key="4">
    <source>
        <dbReference type="SAM" id="MobiDB-lite"/>
    </source>
</evidence>
<evidence type="ECO:0000259" key="5">
    <source>
        <dbReference type="PROSITE" id="PS51077"/>
    </source>
</evidence>
<dbReference type="SMART" id="SM00346">
    <property type="entry name" value="HTH_ICLR"/>
    <property type="match status" value="1"/>
</dbReference>
<dbReference type="PROSITE" id="PS51077">
    <property type="entry name" value="HTH_ICLR"/>
    <property type="match status" value="1"/>
</dbReference>
<dbReference type="SUPFAM" id="SSF46785">
    <property type="entry name" value="Winged helix' DNA-binding domain"/>
    <property type="match status" value="1"/>
</dbReference>
<dbReference type="InterPro" id="IPR005471">
    <property type="entry name" value="Tscrpt_reg_IclR_N"/>
</dbReference>
<dbReference type="Pfam" id="PF09339">
    <property type="entry name" value="HTH_IclR"/>
    <property type="match status" value="1"/>
</dbReference>
<dbReference type="InterPro" id="IPR011991">
    <property type="entry name" value="ArsR-like_HTH"/>
</dbReference>
<comment type="caution">
    <text evidence="7">The sequence shown here is derived from an EMBL/GenBank/DDBJ whole genome shotgun (WGS) entry which is preliminary data.</text>
</comment>
<dbReference type="Proteomes" id="UP000252914">
    <property type="component" value="Unassembled WGS sequence"/>
</dbReference>
<dbReference type="Gene3D" id="1.10.10.10">
    <property type="entry name" value="Winged helix-like DNA-binding domain superfamily/Winged helix DNA-binding domain"/>
    <property type="match status" value="1"/>
</dbReference>
<dbReference type="InterPro" id="IPR036388">
    <property type="entry name" value="WH-like_DNA-bd_sf"/>
</dbReference>
<dbReference type="InterPro" id="IPR029016">
    <property type="entry name" value="GAF-like_dom_sf"/>
</dbReference>
<proteinExistence type="predicted"/>
<dbReference type="SUPFAM" id="SSF55781">
    <property type="entry name" value="GAF domain-like"/>
    <property type="match status" value="1"/>
</dbReference>
<dbReference type="GO" id="GO:0003700">
    <property type="term" value="F:DNA-binding transcription factor activity"/>
    <property type="evidence" value="ECO:0007669"/>
    <property type="project" value="TreeGrafter"/>
</dbReference>
<reference evidence="7 8" key="1">
    <citation type="submission" date="2018-06" db="EMBL/GenBank/DDBJ databases">
        <title>Streptomyces reniochalinae sp. nov. and Streptomyces diacarnus sp. nov. from marine sponges.</title>
        <authorList>
            <person name="Li L."/>
        </authorList>
    </citation>
    <scope>NUCLEOTIDE SEQUENCE [LARGE SCALE GENOMIC DNA]</scope>
    <source>
        <strain evidence="7 8">LHW51701</strain>
    </source>
</reference>
<protein>
    <submittedName>
        <fullName evidence="7">IclR family transcriptional regulator</fullName>
    </submittedName>
</protein>
<dbReference type="PANTHER" id="PTHR30136:SF24">
    <property type="entry name" value="HTH-TYPE TRANSCRIPTIONAL REPRESSOR ALLR"/>
    <property type="match status" value="1"/>
</dbReference>
<keyword evidence="3" id="KW-0804">Transcription</keyword>
<dbReference type="Pfam" id="PF01614">
    <property type="entry name" value="IclR_C"/>
    <property type="match status" value="1"/>
</dbReference>